<evidence type="ECO:0000313" key="2">
    <source>
        <dbReference type="Proteomes" id="UP000275846"/>
    </source>
</evidence>
<dbReference type="EMBL" id="UYSU01000380">
    <property type="protein sequence ID" value="VDL85712.1"/>
    <property type="molecule type" value="Genomic_DNA"/>
</dbReference>
<evidence type="ECO:0000313" key="3">
    <source>
        <dbReference type="WBParaSite" id="SSLN_0000052801-mRNA-1"/>
    </source>
</evidence>
<gene>
    <name evidence="1" type="ORF">SSLN_LOCUS504</name>
</gene>
<keyword evidence="2" id="KW-1185">Reference proteome</keyword>
<evidence type="ECO:0000313" key="1">
    <source>
        <dbReference type="EMBL" id="VDL85712.1"/>
    </source>
</evidence>
<dbReference type="WBParaSite" id="SSLN_0000052801-mRNA-1">
    <property type="protein sequence ID" value="SSLN_0000052801-mRNA-1"/>
    <property type="gene ID" value="SSLN_0000052801"/>
</dbReference>
<sequence length="190" mass="21359">MERVSNSGGRPHKPDKLTVYDDYDLSEDRMKVHLEAVNEGARRADILGQLDNEVYTVARAANLTAFEHLRREIADNTRRSIMDFQRHLLVLARKAYPSVPLIELETRILANFVNGRSLPEIRCQVLRDPSGSIKVVLAIARRDEAIHKDYPLAQESTSSTFGCRQVPAAIQDTSIDVFIMGQRKSGDIGT</sequence>
<dbReference type="Proteomes" id="UP000275846">
    <property type="component" value="Unassembled WGS sequence"/>
</dbReference>
<dbReference type="AlphaFoldDB" id="A0A183S8F6"/>
<reference evidence="1 2" key="2">
    <citation type="submission" date="2018-11" db="EMBL/GenBank/DDBJ databases">
        <authorList>
            <consortium name="Pathogen Informatics"/>
        </authorList>
    </citation>
    <scope>NUCLEOTIDE SEQUENCE [LARGE SCALE GENOMIC DNA]</scope>
    <source>
        <strain evidence="1 2">NST_G2</strain>
    </source>
</reference>
<proteinExistence type="predicted"/>
<accession>A0A183S8F6</accession>
<reference evidence="3" key="1">
    <citation type="submission" date="2016-06" db="UniProtKB">
        <authorList>
            <consortium name="WormBaseParasite"/>
        </authorList>
    </citation>
    <scope>IDENTIFICATION</scope>
</reference>
<name>A0A183S8F6_SCHSO</name>
<organism evidence="3">
    <name type="scientific">Schistocephalus solidus</name>
    <name type="common">Tapeworm</name>
    <dbReference type="NCBI Taxonomy" id="70667"/>
    <lineage>
        <taxon>Eukaryota</taxon>
        <taxon>Metazoa</taxon>
        <taxon>Spiralia</taxon>
        <taxon>Lophotrochozoa</taxon>
        <taxon>Platyhelminthes</taxon>
        <taxon>Cestoda</taxon>
        <taxon>Eucestoda</taxon>
        <taxon>Diphyllobothriidea</taxon>
        <taxon>Diphyllobothriidae</taxon>
        <taxon>Schistocephalus</taxon>
    </lineage>
</organism>
<protein>
    <submittedName>
        <fullName evidence="3">DUF484 family protein</fullName>
    </submittedName>
</protein>